<evidence type="ECO:0000313" key="2">
    <source>
        <dbReference type="Proteomes" id="UP000077266"/>
    </source>
</evidence>
<proteinExistence type="predicted"/>
<dbReference type="OrthoDB" id="3210866at2759"/>
<dbReference type="EMBL" id="KV425989">
    <property type="protein sequence ID" value="KZV93498.1"/>
    <property type="molecule type" value="Genomic_DNA"/>
</dbReference>
<dbReference type="AlphaFoldDB" id="A0A165IJP4"/>
<keyword evidence="2" id="KW-1185">Reference proteome</keyword>
<accession>A0A165IJP4</accession>
<name>A0A165IJP4_EXIGL</name>
<sequence>MDLPLPASVATSTPSLPAISSLISQHFDRAVTRIERAVDQRLQAFASANVTAFGSGNVTAVSSITPIPAVASQSTTAQPVVRTNAELNPSRKVDINGQSLTFNYSDLPVPPALSFGSDIENLAQHWGDVSSEWAKVKAHPKIAIKGTPIPLGAWKLVYSGWARGLGDLRWKGNKGPWVERKYLVAAYRKSGSVAQFWKDFSSADGHLTFTDITKLLRERRKAANSRIVELAKEKYGSLFNSTFSYRKSGKRYVMTRPHVIARRYIALKNELPDDLRDLSCDSDDD</sequence>
<protein>
    <submittedName>
        <fullName evidence="1">Uncharacterized protein</fullName>
    </submittedName>
</protein>
<dbReference type="Proteomes" id="UP000077266">
    <property type="component" value="Unassembled WGS sequence"/>
</dbReference>
<evidence type="ECO:0000313" key="1">
    <source>
        <dbReference type="EMBL" id="KZV93498.1"/>
    </source>
</evidence>
<dbReference type="InParanoid" id="A0A165IJP4"/>
<organism evidence="1 2">
    <name type="scientific">Exidia glandulosa HHB12029</name>
    <dbReference type="NCBI Taxonomy" id="1314781"/>
    <lineage>
        <taxon>Eukaryota</taxon>
        <taxon>Fungi</taxon>
        <taxon>Dikarya</taxon>
        <taxon>Basidiomycota</taxon>
        <taxon>Agaricomycotina</taxon>
        <taxon>Agaricomycetes</taxon>
        <taxon>Auriculariales</taxon>
        <taxon>Exidiaceae</taxon>
        <taxon>Exidia</taxon>
    </lineage>
</organism>
<reference evidence="1 2" key="1">
    <citation type="journal article" date="2016" name="Mol. Biol. Evol.">
        <title>Comparative Genomics of Early-Diverging Mushroom-Forming Fungi Provides Insights into the Origins of Lignocellulose Decay Capabilities.</title>
        <authorList>
            <person name="Nagy L.G."/>
            <person name="Riley R."/>
            <person name="Tritt A."/>
            <person name="Adam C."/>
            <person name="Daum C."/>
            <person name="Floudas D."/>
            <person name="Sun H."/>
            <person name="Yadav J.S."/>
            <person name="Pangilinan J."/>
            <person name="Larsson K.H."/>
            <person name="Matsuura K."/>
            <person name="Barry K."/>
            <person name="Labutti K."/>
            <person name="Kuo R."/>
            <person name="Ohm R.A."/>
            <person name="Bhattacharya S.S."/>
            <person name="Shirouzu T."/>
            <person name="Yoshinaga Y."/>
            <person name="Martin F.M."/>
            <person name="Grigoriev I.V."/>
            <person name="Hibbett D.S."/>
        </authorList>
    </citation>
    <scope>NUCLEOTIDE SEQUENCE [LARGE SCALE GENOMIC DNA]</scope>
    <source>
        <strain evidence="1 2">HHB12029</strain>
    </source>
</reference>
<gene>
    <name evidence="1" type="ORF">EXIGLDRAFT_835680</name>
</gene>